<dbReference type="PROSITE" id="PS50866">
    <property type="entry name" value="GOLD"/>
    <property type="match status" value="1"/>
</dbReference>
<feature type="chain" id="PRO_5002236877" evidence="9">
    <location>
        <begin position="20"/>
        <end position="215"/>
    </location>
</feature>
<evidence type="ECO:0000256" key="6">
    <source>
        <dbReference type="ARBA" id="ARBA00023136"/>
    </source>
</evidence>
<accession>A0A0D1Y6K8</accession>
<dbReference type="InterPro" id="IPR015720">
    <property type="entry name" value="Emp24-like"/>
</dbReference>
<dbReference type="VEuPathDB" id="FungiDB:PV10_00242"/>
<dbReference type="OMA" id="DVFEACF"/>
<dbReference type="RefSeq" id="XP_016227935.1">
    <property type="nucleotide sequence ID" value="XM_016364286.1"/>
</dbReference>
<feature type="transmembrane region" description="Helical" evidence="8">
    <location>
        <begin position="185"/>
        <end position="205"/>
    </location>
</feature>
<dbReference type="GO" id="GO:0016020">
    <property type="term" value="C:membrane"/>
    <property type="evidence" value="ECO:0007669"/>
    <property type="project" value="UniProtKB-SubCell"/>
</dbReference>
<gene>
    <name evidence="11" type="ORF">PV10_00242</name>
</gene>
<evidence type="ECO:0000256" key="3">
    <source>
        <dbReference type="ARBA" id="ARBA00022692"/>
    </source>
</evidence>
<evidence type="ECO:0000256" key="4">
    <source>
        <dbReference type="ARBA" id="ARBA00022729"/>
    </source>
</evidence>
<reference evidence="11 12" key="1">
    <citation type="submission" date="2015-01" db="EMBL/GenBank/DDBJ databases">
        <title>The Genome Sequence of Exophiala mesophila CBS40295.</title>
        <authorList>
            <consortium name="The Broad Institute Genomics Platform"/>
            <person name="Cuomo C."/>
            <person name="de Hoog S."/>
            <person name="Gorbushina A."/>
            <person name="Stielow B."/>
            <person name="Teixiera M."/>
            <person name="Abouelleil A."/>
            <person name="Chapman S.B."/>
            <person name="Priest M."/>
            <person name="Young S.K."/>
            <person name="Wortman J."/>
            <person name="Nusbaum C."/>
            <person name="Birren B."/>
        </authorList>
    </citation>
    <scope>NUCLEOTIDE SEQUENCE [LARGE SCALE GENOMIC DNA]</scope>
    <source>
        <strain evidence="11 12">CBS 40295</strain>
    </source>
</reference>
<dbReference type="Proteomes" id="UP000054302">
    <property type="component" value="Unassembled WGS sequence"/>
</dbReference>
<dbReference type="GeneID" id="27318087"/>
<evidence type="ECO:0000256" key="9">
    <source>
        <dbReference type="SAM" id="SignalP"/>
    </source>
</evidence>
<evidence type="ECO:0000259" key="10">
    <source>
        <dbReference type="PROSITE" id="PS50866"/>
    </source>
</evidence>
<dbReference type="EMBL" id="KN847520">
    <property type="protein sequence ID" value="KIV96361.1"/>
    <property type="molecule type" value="Genomic_DNA"/>
</dbReference>
<dbReference type="SMART" id="SM01190">
    <property type="entry name" value="EMP24_GP25L"/>
    <property type="match status" value="1"/>
</dbReference>
<dbReference type="STRING" id="212818.A0A0D1Y6K8"/>
<organism evidence="11 12">
    <name type="scientific">Exophiala mesophila</name>
    <name type="common">Black yeast-like fungus</name>
    <dbReference type="NCBI Taxonomy" id="212818"/>
    <lineage>
        <taxon>Eukaryota</taxon>
        <taxon>Fungi</taxon>
        <taxon>Dikarya</taxon>
        <taxon>Ascomycota</taxon>
        <taxon>Pezizomycotina</taxon>
        <taxon>Eurotiomycetes</taxon>
        <taxon>Chaetothyriomycetidae</taxon>
        <taxon>Chaetothyriales</taxon>
        <taxon>Herpotrichiellaceae</taxon>
        <taxon>Exophiala</taxon>
    </lineage>
</organism>
<evidence type="ECO:0000256" key="5">
    <source>
        <dbReference type="ARBA" id="ARBA00022989"/>
    </source>
</evidence>
<keyword evidence="6 8" id="KW-0472">Membrane</keyword>
<keyword evidence="4 9" id="KW-0732">Signal</keyword>
<name>A0A0D1Y6K8_EXOME</name>
<evidence type="ECO:0000256" key="8">
    <source>
        <dbReference type="SAM" id="Phobius"/>
    </source>
</evidence>
<keyword evidence="3 7" id="KW-0812">Transmembrane</keyword>
<keyword evidence="5 8" id="KW-1133">Transmembrane helix</keyword>
<evidence type="ECO:0000256" key="7">
    <source>
        <dbReference type="RuleBase" id="RU003827"/>
    </source>
</evidence>
<dbReference type="HOGENOM" id="CLU_066963_3_0_1"/>
<feature type="signal peptide" evidence="9">
    <location>
        <begin position="1"/>
        <end position="19"/>
    </location>
</feature>
<feature type="domain" description="GOLD" evidence="10">
    <location>
        <begin position="35"/>
        <end position="125"/>
    </location>
</feature>
<evidence type="ECO:0000256" key="1">
    <source>
        <dbReference type="ARBA" id="ARBA00004479"/>
    </source>
</evidence>
<sequence>MRSLIQVAVLLLLLPFVYSLKFDLVAQAGHSAKNERCIRNFASRDTLVVVTAIVSGSRGDGQMVNMHIKDSVGNDYGRPKDVAGEKRMAFTSLADTAFDVCFENTLTGRTGSPNPVRHVELDIDIGADARDWSAIQASEKLKPVETELRRIEETVNEIVQELEYLRMREQKLRDTNESTNERVKWFAFGTMGMLVGLGAWQVVYLRAYFRSKHLI</sequence>
<comment type="similarity">
    <text evidence="2 7">Belongs to the EMP24/GP25L family.</text>
</comment>
<dbReference type="Pfam" id="PF01105">
    <property type="entry name" value="EMP24_GP25L"/>
    <property type="match status" value="1"/>
</dbReference>
<evidence type="ECO:0000313" key="11">
    <source>
        <dbReference type="EMBL" id="KIV96361.1"/>
    </source>
</evidence>
<dbReference type="PANTHER" id="PTHR22811">
    <property type="entry name" value="TRANSMEMBRANE EMP24 DOMAIN-CONTAINING PROTEIN"/>
    <property type="match status" value="1"/>
</dbReference>
<dbReference type="OrthoDB" id="759142at2759"/>
<evidence type="ECO:0000256" key="2">
    <source>
        <dbReference type="ARBA" id="ARBA00007104"/>
    </source>
</evidence>
<evidence type="ECO:0000313" key="12">
    <source>
        <dbReference type="Proteomes" id="UP000054302"/>
    </source>
</evidence>
<dbReference type="InterPro" id="IPR009038">
    <property type="entry name" value="GOLD_dom"/>
</dbReference>
<protein>
    <submittedName>
        <fullName evidence="11">Endoplasmic reticulum vesicle protein 25</fullName>
    </submittedName>
</protein>
<proteinExistence type="inferred from homology"/>
<comment type="subcellular location">
    <subcellularLocation>
        <location evidence="1 7">Membrane</location>
        <topology evidence="1 7">Single-pass type I membrane protein</topology>
    </subcellularLocation>
</comment>
<dbReference type="AlphaFoldDB" id="A0A0D1Y6K8"/>
<keyword evidence="12" id="KW-1185">Reference proteome</keyword>